<gene>
    <name evidence="6" type="ORF">F0357_18280</name>
</gene>
<keyword evidence="1" id="KW-0678">Repressor</keyword>
<dbReference type="PROSITE" id="PS50937">
    <property type="entry name" value="HTH_MERR_2"/>
    <property type="match status" value="1"/>
</dbReference>
<dbReference type="PANTHER" id="PTHR30204:SF69">
    <property type="entry name" value="MERR-FAMILY TRANSCRIPTIONAL REGULATOR"/>
    <property type="match status" value="1"/>
</dbReference>
<dbReference type="InterPro" id="IPR000551">
    <property type="entry name" value="MerR-type_HTH_dom"/>
</dbReference>
<keyword evidence="7" id="KW-1185">Reference proteome</keyword>
<dbReference type="SMART" id="SM00422">
    <property type="entry name" value="HTH_MERR"/>
    <property type="match status" value="1"/>
</dbReference>
<comment type="caution">
    <text evidence="6">The sequence shown here is derived from an EMBL/GenBank/DDBJ whole genome shotgun (WGS) entry which is preliminary data.</text>
</comment>
<accession>A0A6A7Y5S6</accession>
<dbReference type="Pfam" id="PF13411">
    <property type="entry name" value="MerR_1"/>
    <property type="match status" value="1"/>
</dbReference>
<organism evidence="6 7">
    <name type="scientific">Segnochrobactrum spirostomi</name>
    <dbReference type="NCBI Taxonomy" id="2608987"/>
    <lineage>
        <taxon>Bacteria</taxon>
        <taxon>Pseudomonadati</taxon>
        <taxon>Pseudomonadota</taxon>
        <taxon>Alphaproteobacteria</taxon>
        <taxon>Hyphomicrobiales</taxon>
        <taxon>Segnochrobactraceae</taxon>
        <taxon>Segnochrobactrum</taxon>
    </lineage>
</organism>
<reference evidence="6 7" key="1">
    <citation type="submission" date="2019-09" db="EMBL/GenBank/DDBJ databases">
        <title>Segnochrobactrum spirostomi gen. nov., sp. nov., isolated from the ciliate Spirostomum cf. yagiui and description of a novel family, Segnochrobactraceae fam. nov. within the order Rhizobiales of the class Alphaproteobacteria.</title>
        <authorList>
            <person name="Akter S."/>
            <person name="Shazib S.U.A."/>
            <person name="Shin M.K."/>
        </authorList>
    </citation>
    <scope>NUCLEOTIDE SEQUENCE [LARGE SCALE GENOMIC DNA]</scope>
    <source>
        <strain evidence="6 7">Sp-1</strain>
    </source>
</reference>
<dbReference type="InterPro" id="IPR009061">
    <property type="entry name" value="DNA-bd_dom_put_sf"/>
</dbReference>
<dbReference type="PROSITE" id="PS00552">
    <property type="entry name" value="HTH_MERR_1"/>
    <property type="match status" value="1"/>
</dbReference>
<protein>
    <submittedName>
        <fullName evidence="6">MerR family transcriptional regulator</fullName>
    </submittedName>
</protein>
<dbReference type="PANTHER" id="PTHR30204">
    <property type="entry name" value="REDOX-CYCLING DRUG-SENSING TRANSCRIPTIONAL ACTIVATOR SOXR"/>
    <property type="match status" value="1"/>
</dbReference>
<evidence type="ECO:0000256" key="2">
    <source>
        <dbReference type="ARBA" id="ARBA00023015"/>
    </source>
</evidence>
<name>A0A6A7Y5S6_9HYPH</name>
<dbReference type="GO" id="GO:0003700">
    <property type="term" value="F:DNA-binding transcription factor activity"/>
    <property type="evidence" value="ECO:0007669"/>
    <property type="project" value="InterPro"/>
</dbReference>
<dbReference type="AlphaFoldDB" id="A0A6A7Y5S6"/>
<dbReference type="Proteomes" id="UP000332515">
    <property type="component" value="Unassembled WGS sequence"/>
</dbReference>
<dbReference type="PRINTS" id="PR00040">
    <property type="entry name" value="HTHMERR"/>
</dbReference>
<keyword evidence="4" id="KW-0804">Transcription</keyword>
<evidence type="ECO:0000313" key="6">
    <source>
        <dbReference type="EMBL" id="MQT14564.1"/>
    </source>
</evidence>
<dbReference type="Gene3D" id="1.10.1660.10">
    <property type="match status" value="1"/>
</dbReference>
<dbReference type="EMBL" id="VWNA01000001">
    <property type="protein sequence ID" value="MQT14564.1"/>
    <property type="molecule type" value="Genomic_DNA"/>
</dbReference>
<dbReference type="CDD" id="cd01282">
    <property type="entry name" value="HTH_MerR-like_sg3"/>
    <property type="match status" value="1"/>
</dbReference>
<feature type="domain" description="HTH merR-type" evidence="5">
    <location>
        <begin position="1"/>
        <end position="68"/>
    </location>
</feature>
<dbReference type="SUPFAM" id="SSF46955">
    <property type="entry name" value="Putative DNA-binding domain"/>
    <property type="match status" value="1"/>
</dbReference>
<evidence type="ECO:0000259" key="5">
    <source>
        <dbReference type="PROSITE" id="PS50937"/>
    </source>
</evidence>
<sequence length="115" mass="12833">MQIGDLAKRTGISIRMLRYYEAEGLLVPSRRASGYRDYDETDEEIARRIRLLSEAGLKLDAIRILLPCVRSDRPDFEPCAEVLAALKGTLATLEAKIAHLDASRTVLAGYLERLG</sequence>
<dbReference type="RefSeq" id="WP_153485564.1">
    <property type="nucleotide sequence ID" value="NZ_VWNA01000001.1"/>
</dbReference>
<evidence type="ECO:0000313" key="7">
    <source>
        <dbReference type="Proteomes" id="UP000332515"/>
    </source>
</evidence>
<dbReference type="InterPro" id="IPR047057">
    <property type="entry name" value="MerR_fam"/>
</dbReference>
<evidence type="ECO:0000256" key="3">
    <source>
        <dbReference type="ARBA" id="ARBA00023125"/>
    </source>
</evidence>
<keyword evidence="3" id="KW-0238">DNA-binding</keyword>
<evidence type="ECO:0000256" key="1">
    <source>
        <dbReference type="ARBA" id="ARBA00022491"/>
    </source>
</evidence>
<dbReference type="GO" id="GO:0003677">
    <property type="term" value="F:DNA binding"/>
    <property type="evidence" value="ECO:0007669"/>
    <property type="project" value="UniProtKB-KW"/>
</dbReference>
<evidence type="ECO:0000256" key="4">
    <source>
        <dbReference type="ARBA" id="ARBA00023163"/>
    </source>
</evidence>
<proteinExistence type="predicted"/>
<keyword evidence="2" id="KW-0805">Transcription regulation</keyword>